<evidence type="ECO:0000256" key="2">
    <source>
        <dbReference type="ARBA" id="ARBA00022803"/>
    </source>
</evidence>
<dbReference type="SMART" id="SM00028">
    <property type="entry name" value="TPR"/>
    <property type="match status" value="2"/>
</dbReference>
<evidence type="ECO:0000313" key="5">
    <source>
        <dbReference type="EMBL" id="MBC8433220.1"/>
    </source>
</evidence>
<evidence type="ECO:0000256" key="4">
    <source>
        <dbReference type="SAM" id="Phobius"/>
    </source>
</evidence>
<feature type="transmembrane region" description="Helical" evidence="4">
    <location>
        <begin position="307"/>
        <end position="328"/>
    </location>
</feature>
<dbReference type="Gene3D" id="1.25.40.10">
    <property type="entry name" value="Tetratricopeptide repeat domain"/>
    <property type="match status" value="1"/>
</dbReference>
<keyword evidence="4" id="KW-0472">Membrane</keyword>
<feature type="transmembrane region" description="Helical" evidence="4">
    <location>
        <begin position="12"/>
        <end position="33"/>
    </location>
</feature>
<keyword evidence="2 3" id="KW-0802">TPR repeat</keyword>
<accession>A0A8J6TTA9</accession>
<dbReference type="InterPro" id="IPR019734">
    <property type="entry name" value="TPR_rpt"/>
</dbReference>
<dbReference type="PROSITE" id="PS50005">
    <property type="entry name" value="TPR"/>
    <property type="match status" value="2"/>
</dbReference>
<dbReference type="PROSITE" id="PS50293">
    <property type="entry name" value="TPR_REGION"/>
    <property type="match status" value="1"/>
</dbReference>
<feature type="transmembrane region" description="Helical" evidence="4">
    <location>
        <begin position="244"/>
        <end position="265"/>
    </location>
</feature>
<dbReference type="InterPro" id="IPR011990">
    <property type="entry name" value="TPR-like_helical_dom_sf"/>
</dbReference>
<feature type="transmembrane region" description="Helical" evidence="4">
    <location>
        <begin position="277"/>
        <end position="295"/>
    </location>
</feature>
<gene>
    <name evidence="5" type="ORF">H8D96_15025</name>
</gene>
<dbReference type="PANTHER" id="PTHR44227:SF3">
    <property type="entry name" value="PROTEIN O-MANNOSYL-TRANSFERASE TMTC4"/>
    <property type="match status" value="1"/>
</dbReference>
<feature type="repeat" description="TPR" evidence="3">
    <location>
        <begin position="436"/>
        <end position="469"/>
    </location>
</feature>
<comment type="caution">
    <text evidence="5">The sequence shown here is derived from an EMBL/GenBank/DDBJ whole genome shotgun (WGS) entry which is preliminary data.</text>
</comment>
<feature type="transmembrane region" description="Helical" evidence="4">
    <location>
        <begin position="177"/>
        <end position="204"/>
    </location>
</feature>
<reference evidence="5 6" key="1">
    <citation type="submission" date="2020-08" db="EMBL/GenBank/DDBJ databases">
        <title>Bridging the membrane lipid divide: bacteria of the FCB group superphylum have the potential to synthesize archaeal ether lipids.</title>
        <authorList>
            <person name="Villanueva L."/>
            <person name="Von Meijenfeldt F.A.B."/>
            <person name="Westbye A.B."/>
            <person name="Yadav S."/>
            <person name="Hopmans E.C."/>
            <person name="Dutilh B.E."/>
            <person name="Sinninghe Damste J.S."/>
        </authorList>
    </citation>
    <scope>NUCLEOTIDE SEQUENCE [LARGE SCALE GENOMIC DNA]</scope>
    <source>
        <strain evidence="5">NIOZ-UU17</strain>
    </source>
</reference>
<feature type="transmembrane region" description="Helical" evidence="4">
    <location>
        <begin position="99"/>
        <end position="117"/>
    </location>
</feature>
<evidence type="ECO:0000313" key="6">
    <source>
        <dbReference type="Proteomes" id="UP000605201"/>
    </source>
</evidence>
<dbReference type="EMBL" id="JACNIG010000282">
    <property type="protein sequence ID" value="MBC8433220.1"/>
    <property type="molecule type" value="Genomic_DNA"/>
</dbReference>
<feature type="transmembrane region" description="Helical" evidence="4">
    <location>
        <begin position="366"/>
        <end position="382"/>
    </location>
</feature>
<dbReference type="SUPFAM" id="SSF48452">
    <property type="entry name" value="TPR-like"/>
    <property type="match status" value="1"/>
</dbReference>
<keyword evidence="4" id="KW-0812">Transmembrane</keyword>
<keyword evidence="4" id="KW-1133">Transmembrane helix</keyword>
<proteinExistence type="predicted"/>
<sequence>MTPDNFHTKIFFNMRSGFLICLFLALATLAVYWQVQNHDFVNFDDDIYVTANRHVQEGLTPESIMWAFTTTYAANWHPLTWISHMLDYEIYGLNPGGHHLTNLLLHLTNTLLLFIILGKMTGALWRSAFVAALFALHPLHVESVAWVSERKDVLSTFWGMLSLLAYHCYVKKPRLSSFFLIIVFFTLGLMAKPMLVTLPFVLLLLDYWPLKRYQCNADRQREGEDKRFLASGDIFKLIWEKVPLFILVVISSILTFMAQSGMGAVRSLEVFSLKVRVANAFVSYVSYVVKAIWPVNLGVFYPHIGELLPWWQAVGSAVLIAAVCFWAVRMSKKHPYVLVGVLWYLGTLVPVIGLVQVGKQALADRYTYVPLIGIFIIVAWGVPEILPKWRRRKIWLAVLATASLTILMTLTWHQVRYWKNSIVLFEHSIRVAVNNYQPHWNLGVALAEEGRIDEAINHYLEVLRMKPDHHKAHNNLGIAFIIKGDINGAVAHFQEALRIKPDHENARKNLKKILDNQQKGELLINDHRYFPYKDFF</sequence>
<evidence type="ECO:0000256" key="3">
    <source>
        <dbReference type="PROSITE-ProRule" id="PRU00339"/>
    </source>
</evidence>
<dbReference type="AlphaFoldDB" id="A0A8J6TTA9"/>
<evidence type="ECO:0000256" key="1">
    <source>
        <dbReference type="ARBA" id="ARBA00022737"/>
    </source>
</evidence>
<keyword evidence="1" id="KW-0677">Repeat</keyword>
<dbReference type="InterPro" id="IPR052346">
    <property type="entry name" value="O-mannosyl-transferase_TMTC"/>
</dbReference>
<organism evidence="5 6">
    <name type="scientific">Candidatus Desulfatibia vada</name>
    <dbReference type="NCBI Taxonomy" id="2841696"/>
    <lineage>
        <taxon>Bacteria</taxon>
        <taxon>Pseudomonadati</taxon>
        <taxon>Thermodesulfobacteriota</taxon>
        <taxon>Desulfobacteria</taxon>
        <taxon>Desulfobacterales</taxon>
        <taxon>Desulfobacterales incertae sedis</taxon>
        <taxon>Candidatus Desulfatibia</taxon>
    </lineage>
</organism>
<feature type="transmembrane region" description="Helical" evidence="4">
    <location>
        <begin position="335"/>
        <end position="354"/>
    </location>
</feature>
<dbReference type="Pfam" id="PF13432">
    <property type="entry name" value="TPR_16"/>
    <property type="match status" value="1"/>
</dbReference>
<dbReference type="Proteomes" id="UP000605201">
    <property type="component" value="Unassembled WGS sequence"/>
</dbReference>
<dbReference type="PANTHER" id="PTHR44227">
    <property type="match status" value="1"/>
</dbReference>
<feature type="repeat" description="TPR" evidence="3">
    <location>
        <begin position="470"/>
        <end position="503"/>
    </location>
</feature>
<name>A0A8J6TTA9_9BACT</name>
<protein>
    <submittedName>
        <fullName evidence="5">Tetratricopeptide repeat protein</fullName>
    </submittedName>
</protein>
<feature type="transmembrane region" description="Helical" evidence="4">
    <location>
        <begin position="394"/>
        <end position="412"/>
    </location>
</feature>